<comment type="caution">
    <text evidence="1">The sequence shown here is derived from an EMBL/GenBank/DDBJ whole genome shotgun (WGS) entry which is preliminary data.</text>
</comment>
<reference evidence="2" key="1">
    <citation type="journal article" date="2016" name="Nat. Biotechnol.">
        <title>Sequencing wild and cultivated cassava and related species reveals extensive interspecific hybridization and genetic diversity.</title>
        <authorList>
            <person name="Bredeson J.V."/>
            <person name="Lyons J.B."/>
            <person name="Prochnik S.E."/>
            <person name="Wu G.A."/>
            <person name="Ha C.M."/>
            <person name="Edsinger-Gonzales E."/>
            <person name="Grimwood J."/>
            <person name="Schmutz J."/>
            <person name="Rabbi I.Y."/>
            <person name="Egesi C."/>
            <person name="Nauluvula P."/>
            <person name="Lebot V."/>
            <person name="Ndunguru J."/>
            <person name="Mkamilo G."/>
            <person name="Bart R.S."/>
            <person name="Setter T.L."/>
            <person name="Gleadow R.M."/>
            <person name="Kulakow P."/>
            <person name="Ferguson M.E."/>
            <person name="Rounsley S."/>
            <person name="Rokhsar D.S."/>
        </authorList>
    </citation>
    <scope>NUCLEOTIDE SEQUENCE [LARGE SCALE GENOMIC DNA]</scope>
    <source>
        <strain evidence="2">cv. AM560-2</strain>
    </source>
</reference>
<dbReference type="AlphaFoldDB" id="A0A2C9VWR3"/>
<sequence>MELRSCNHLHFIWVAKDGLATKALNVYRGRPALKFKKVKDLYGTEDAKTFNPLPVFRPKVEFEYDEAESLHTLAGERTIKVDGETSESNIKGIDVGEREIDDHNFGNMTLKQIKERCKEKRRNASRYVGLSKETTETCSLGKGNHFNSQSEEDEYDMMEPLSCWKSRILNKMKTVRKGRNRSVVSSQKAISIVKHEEITSHEVIFQSNENLPAPTDVKVEVSELTSNCKDMIITAANSSFNCNKPETCCGEEPTEEYEAVNNYSLEAGSSMRTSEVPDTANGSVSETGISVITSEELTTNACGFETQMPTFFSNEPQYCGTNEEYYEYLEHEDPESIPNVKSSGGEPQYCATNEEYYEYLEHEDPESIPNVKSSGGELLMEDTAEVISNKFSDFSLSEAKEEVAFVDQHPKNDSPETVSLSEVYIPVLHPETLPCVHESSWKLSSGIQVQVLDVPINNSPQGVELSKRNDSCLPHDETKDDTLHVGASVISNPGRECSAFWNASLHSSTKGSLDSILDDSPIDEKMRAPLTARVDSSRSCSTVIQLSIDEPVLSERVEDCHHSKMQHPPERLFSTRMAISPTSQKRLREAMVSTELDDEQYYRYARKLCYRKQNENKNGRLEVSSQIKRAEVIISPKKVVRKPKAGNNGFHQNDILKVPHPSCAVQGSSTGRTSVRSSSESAILFSQQQMRDIESVATKLAKELQFMKYIVEETLQSNVYPATSWKYSADEMRLAVQNATRVEESARRSLSVMARDCNRFCKIMKLAEKGSAASQNGLCKKRKIVFADEAGGKLCDVKTFEDDNGFAYEAYDRENGNP</sequence>
<dbReference type="Proteomes" id="UP000091857">
    <property type="component" value="Chromosome 5"/>
</dbReference>
<keyword evidence="2" id="KW-1185">Reference proteome</keyword>
<protein>
    <submittedName>
        <fullName evidence="1">Uncharacterized protein</fullName>
    </submittedName>
</protein>
<gene>
    <name evidence="1" type="ORF">MANES_05G161400v8</name>
</gene>
<proteinExistence type="predicted"/>
<name>A0A2C9VWR3_MANES</name>
<dbReference type="OrthoDB" id="775914at2759"/>
<dbReference type="PANTHER" id="PTHR34461">
    <property type="entry name" value="EXPRESSED PROTEIN"/>
    <property type="match status" value="1"/>
</dbReference>
<accession>A0A2C9VWR3</accession>
<dbReference type="OMA" id="CESECLQ"/>
<dbReference type="Gramene" id="Manes.05G161400.1.v8.1">
    <property type="protein sequence ID" value="Manes.05G161400.1.v8.1.CDS"/>
    <property type="gene ID" value="Manes.05G161400.v8.1"/>
</dbReference>
<dbReference type="EMBL" id="CM004391">
    <property type="protein sequence ID" value="OAY50765.1"/>
    <property type="molecule type" value="Genomic_DNA"/>
</dbReference>
<organism evidence="1 2">
    <name type="scientific">Manihot esculenta</name>
    <name type="common">Cassava</name>
    <name type="synonym">Jatropha manihot</name>
    <dbReference type="NCBI Taxonomy" id="3983"/>
    <lineage>
        <taxon>Eukaryota</taxon>
        <taxon>Viridiplantae</taxon>
        <taxon>Streptophyta</taxon>
        <taxon>Embryophyta</taxon>
        <taxon>Tracheophyta</taxon>
        <taxon>Spermatophyta</taxon>
        <taxon>Magnoliopsida</taxon>
        <taxon>eudicotyledons</taxon>
        <taxon>Gunneridae</taxon>
        <taxon>Pentapetalae</taxon>
        <taxon>rosids</taxon>
        <taxon>fabids</taxon>
        <taxon>Malpighiales</taxon>
        <taxon>Euphorbiaceae</taxon>
        <taxon>Crotonoideae</taxon>
        <taxon>Manihoteae</taxon>
        <taxon>Manihot</taxon>
    </lineage>
</organism>
<evidence type="ECO:0000313" key="2">
    <source>
        <dbReference type="Proteomes" id="UP000091857"/>
    </source>
</evidence>
<dbReference type="STRING" id="3983.A0A2C9VWR3"/>
<evidence type="ECO:0000313" key="1">
    <source>
        <dbReference type="EMBL" id="OAY50765.1"/>
    </source>
</evidence>
<dbReference type="PANTHER" id="PTHR34461:SF2">
    <property type="entry name" value="EXPRESSED PROTEIN"/>
    <property type="match status" value="1"/>
</dbReference>